<evidence type="ECO:0000313" key="16">
    <source>
        <dbReference type="EMBL" id="BAF41627.1"/>
    </source>
</evidence>
<dbReference type="PANTHER" id="PTHR39937:SF1">
    <property type="entry name" value="ATP SYNTHASE PROTEIN 8"/>
    <property type="match status" value="1"/>
</dbReference>
<dbReference type="AlphaFoldDB" id="A0ZRE7"/>
<evidence type="ECO:0000256" key="15">
    <source>
        <dbReference type="SAM" id="Phobius"/>
    </source>
</evidence>
<keyword evidence="8 14" id="KW-0406">Ion transport</keyword>
<evidence type="ECO:0000256" key="6">
    <source>
        <dbReference type="ARBA" id="ARBA00022781"/>
    </source>
</evidence>
<evidence type="ECO:0000256" key="1">
    <source>
        <dbReference type="ARBA" id="ARBA00004304"/>
    </source>
</evidence>
<keyword evidence="5 14" id="KW-0812">Transmembrane</keyword>
<evidence type="ECO:0000256" key="4">
    <source>
        <dbReference type="ARBA" id="ARBA00022547"/>
    </source>
</evidence>
<keyword evidence="10 15" id="KW-0472">Membrane</keyword>
<proteinExistence type="inferred from homology"/>
<reference evidence="16" key="1">
    <citation type="journal article" date="2006" name="J. Mol. Evol.">
        <title>Mitogenomic evolution and interrelationships of the Cypriniformes (Actinopterygii: Ostariophysi): the first evidence toward resolution of higher-level relationships of the world's largest freshwater fish clade based on 59 whole mitogenome sequences.</title>
        <authorList>
            <person name="Saitoh K."/>
            <person name="Sado T."/>
            <person name="Mayden R.L."/>
            <person name="Hanzawa N."/>
            <person name="Nakamura K."/>
            <person name="Nishida M."/>
            <person name="Miya M."/>
        </authorList>
    </citation>
    <scope>NUCLEOTIDE SEQUENCE</scope>
</reference>
<evidence type="ECO:0000256" key="7">
    <source>
        <dbReference type="ARBA" id="ARBA00022989"/>
    </source>
</evidence>
<comment type="function">
    <text evidence="12">Subunit 8, of the mitochondrial membrane ATP synthase complex (F(1)F(0) ATP synthase or Complex V) that produces ATP from ADP in the presence of a proton gradient across the membrane which is generated by electron transport complexes of the respiratory chain. ATP synthase complex consist of a soluble F(1) head domain - the catalytic core - and a membrane F(1) domain - the membrane proton channel. These two domains are linked by a central stalk rotating inside the F(1) region and a stationary peripheral stalk. During catalysis, ATP synthesis in the catalytic domain of F(1) is coupled via a rotary mechanism of the central stalk subunits to proton translocation. In vivo, can only synthesize ATP although its ATP hydrolase activity can be activated artificially in vitro. Part of the complex F(0) domain.</text>
</comment>
<dbReference type="PANTHER" id="PTHR39937">
    <property type="entry name" value="ATP SYNTHASE PROTEIN 8"/>
    <property type="match status" value="1"/>
</dbReference>
<keyword evidence="4 14" id="KW-0138">CF(0)</keyword>
<keyword evidence="11" id="KW-0066">ATP synthesis</keyword>
<evidence type="ECO:0000256" key="5">
    <source>
        <dbReference type="ARBA" id="ARBA00022692"/>
    </source>
</evidence>
<evidence type="ECO:0000256" key="12">
    <source>
        <dbReference type="ARBA" id="ARBA00053067"/>
    </source>
</evidence>
<organism evidence="16">
    <name type="scientific">Enteromius trimaculatus</name>
    <name type="common">threespot barb</name>
    <dbReference type="NCBI Taxonomy" id="1913189"/>
    <lineage>
        <taxon>Eukaryota</taxon>
        <taxon>Metazoa</taxon>
        <taxon>Chordata</taxon>
        <taxon>Craniata</taxon>
        <taxon>Vertebrata</taxon>
        <taxon>Euteleostomi</taxon>
        <taxon>Actinopterygii</taxon>
        <taxon>Neopterygii</taxon>
        <taxon>Teleostei</taxon>
        <taxon>Ostariophysi</taxon>
        <taxon>Cypriniformes</taxon>
        <taxon>Cyprinidae</taxon>
        <taxon>Smiliogastrinae</taxon>
        <taxon>Enteromius</taxon>
    </lineage>
</organism>
<dbReference type="InterPro" id="IPR050635">
    <property type="entry name" value="ATPase_protein_8"/>
</dbReference>
<protein>
    <recommendedName>
        <fullName evidence="14">ATP synthase complex subunit 8</fullName>
    </recommendedName>
</protein>
<sequence>MPQLNPNPWFMILMYSWLVLLVVVSTKVSNITSPNELILISTEKHKTESWNWPW</sequence>
<evidence type="ECO:0000256" key="3">
    <source>
        <dbReference type="ARBA" id="ARBA00022448"/>
    </source>
</evidence>
<dbReference type="GeneID" id="4575553"/>
<dbReference type="CTD" id="4509"/>
<evidence type="ECO:0000256" key="13">
    <source>
        <dbReference type="ARBA" id="ARBA00064647"/>
    </source>
</evidence>
<dbReference type="RefSeq" id="YP_913566.1">
    <property type="nucleotide sequence ID" value="NC_008666.1"/>
</dbReference>
<evidence type="ECO:0000256" key="9">
    <source>
        <dbReference type="ARBA" id="ARBA00023128"/>
    </source>
</evidence>
<evidence type="ECO:0000256" key="8">
    <source>
        <dbReference type="ARBA" id="ARBA00023065"/>
    </source>
</evidence>
<comment type="similarity">
    <text evidence="2 14">Belongs to the ATPase protein 8 family.</text>
</comment>
<keyword evidence="9 14" id="KW-0496">Mitochondrion</keyword>
<dbReference type="Pfam" id="PF00895">
    <property type="entry name" value="ATP-synt_8"/>
    <property type="match status" value="1"/>
</dbReference>
<keyword evidence="6 14" id="KW-0375">Hydrogen ion transport</keyword>
<gene>
    <name evidence="16" type="primary">ATP8</name>
</gene>
<evidence type="ECO:0000256" key="2">
    <source>
        <dbReference type="ARBA" id="ARBA00008892"/>
    </source>
</evidence>
<dbReference type="GO" id="GO:0015078">
    <property type="term" value="F:proton transmembrane transporter activity"/>
    <property type="evidence" value="ECO:0007669"/>
    <property type="project" value="InterPro"/>
</dbReference>
<geneLocation type="mitochondrion" evidence="16"/>
<comment type="subunit">
    <text evidence="13">Component of the ATP synthase complex composed at least of ATP5F1A/subunit alpha, ATP5F1B/subunit beta, ATP5MC1/subunit c (homooctomer), MT-ATP6/subunit a, MT-ATP8/subunit 8, ATP5ME/subunit e, ATP5MF/subunit f, ATP5MG/subunit g, ATP5MK/subunit k, ATP5MJ/subunit j, ATP5F1C/subunit gamma, ATP5F1D/subunit delta, ATP5F1E/subunit epsilon, ATP5PF/subunit F6, ATP5PB/subunit b, ATP5PD/subunit d, ATP5PO/subunit OSCP. ATP synthase complex consists of a soluble F(1) head domain (subunits alpha(3) and beta(3)) - the catalytic core - and a membrane F(0) domain - the membrane proton channel (subunits c, a, 8, e, f, g, k and j). These two domains are linked by a central stalk (subunits gamma, delta, and epsilon) rotating inside the F1 region and a stationary peripheral stalk (subunits F6, b, d, and OSCP).</text>
</comment>
<accession>A0ZRE7</accession>
<keyword evidence="3 14" id="KW-0813">Transport</keyword>
<evidence type="ECO:0000256" key="10">
    <source>
        <dbReference type="ARBA" id="ARBA00023136"/>
    </source>
</evidence>
<comment type="subcellular location">
    <subcellularLocation>
        <location evidence="1 14">Mitochondrion membrane</location>
        <topology evidence="1 14">Single-pass membrane protein</topology>
    </subcellularLocation>
</comment>
<evidence type="ECO:0000256" key="14">
    <source>
        <dbReference type="RuleBase" id="RU003661"/>
    </source>
</evidence>
<feature type="transmembrane region" description="Helical" evidence="15">
    <location>
        <begin position="6"/>
        <end position="24"/>
    </location>
</feature>
<dbReference type="EMBL" id="AB239600">
    <property type="protein sequence ID" value="BAF41627.1"/>
    <property type="molecule type" value="Genomic_DNA"/>
</dbReference>
<dbReference type="GO" id="GO:0015986">
    <property type="term" value="P:proton motive force-driven ATP synthesis"/>
    <property type="evidence" value="ECO:0007669"/>
    <property type="project" value="InterPro"/>
</dbReference>
<dbReference type="InterPro" id="IPR001421">
    <property type="entry name" value="ATP8_metazoa"/>
</dbReference>
<evidence type="ECO:0000256" key="11">
    <source>
        <dbReference type="ARBA" id="ARBA00023310"/>
    </source>
</evidence>
<dbReference type="GO" id="GO:0045259">
    <property type="term" value="C:proton-transporting ATP synthase complex"/>
    <property type="evidence" value="ECO:0007669"/>
    <property type="project" value="UniProtKB-KW"/>
</dbReference>
<keyword evidence="7 15" id="KW-1133">Transmembrane helix</keyword>
<dbReference type="GO" id="GO:0031966">
    <property type="term" value="C:mitochondrial membrane"/>
    <property type="evidence" value="ECO:0007669"/>
    <property type="project" value="UniProtKB-SubCell"/>
</dbReference>
<name>A0ZRE7_9TELE</name>